<dbReference type="GO" id="GO:0003678">
    <property type="term" value="F:DNA helicase activity"/>
    <property type="evidence" value="ECO:0007669"/>
    <property type="project" value="UniProtKB-EC"/>
</dbReference>
<organism evidence="2 3">
    <name type="scientific">Kolteria novifilia</name>
    <dbReference type="NCBI Taxonomy" id="2527975"/>
    <lineage>
        <taxon>Bacteria</taxon>
        <taxon>Pseudomonadati</taxon>
        <taxon>Planctomycetota</taxon>
        <taxon>Planctomycetia</taxon>
        <taxon>Kolteriales</taxon>
        <taxon>Kolteriaceae</taxon>
        <taxon>Kolteria</taxon>
    </lineage>
</organism>
<dbReference type="RefSeq" id="WP_145259967.1">
    <property type="nucleotide sequence ID" value="NZ_CP036279.1"/>
</dbReference>
<dbReference type="Gene3D" id="3.90.980.10">
    <property type="entry name" value="DNA primase, catalytic core, N-terminal domain"/>
    <property type="match status" value="1"/>
</dbReference>
<proteinExistence type="predicted"/>
<evidence type="ECO:0000313" key="2">
    <source>
        <dbReference type="EMBL" id="QDU62899.1"/>
    </source>
</evidence>
<keyword evidence="2" id="KW-0547">Nucleotide-binding</keyword>
<dbReference type="SUPFAM" id="SSF56731">
    <property type="entry name" value="DNA primase core"/>
    <property type="match status" value="1"/>
</dbReference>
<dbReference type="InterPro" id="IPR037068">
    <property type="entry name" value="DNA_primase_core_N_sf"/>
</dbReference>
<dbReference type="PANTHER" id="PTHR30313">
    <property type="entry name" value="DNA PRIMASE"/>
    <property type="match status" value="1"/>
</dbReference>
<protein>
    <submittedName>
        <fullName evidence="2">Replicative DNA helicase</fullName>
        <ecNumber evidence="2">3.6.4.12</ecNumber>
    </submittedName>
</protein>
<dbReference type="PANTHER" id="PTHR30313:SF2">
    <property type="entry name" value="DNA PRIMASE"/>
    <property type="match status" value="1"/>
</dbReference>
<dbReference type="Proteomes" id="UP000317093">
    <property type="component" value="Chromosome"/>
</dbReference>
<dbReference type="Pfam" id="PF08275">
    <property type="entry name" value="DNAG_N"/>
    <property type="match status" value="1"/>
</dbReference>
<dbReference type="GO" id="GO:0005737">
    <property type="term" value="C:cytoplasm"/>
    <property type="evidence" value="ECO:0007669"/>
    <property type="project" value="TreeGrafter"/>
</dbReference>
<dbReference type="InterPro" id="IPR027417">
    <property type="entry name" value="P-loop_NTPase"/>
</dbReference>
<gene>
    <name evidence="2" type="primary">dnaC_1</name>
    <name evidence="2" type="ORF">Pan216_37720</name>
</gene>
<dbReference type="OrthoDB" id="9773982at2"/>
<dbReference type="SUPFAM" id="SSF52540">
    <property type="entry name" value="P-loop containing nucleoside triphosphate hydrolases"/>
    <property type="match status" value="1"/>
</dbReference>
<dbReference type="EMBL" id="CP036279">
    <property type="protein sequence ID" value="QDU62899.1"/>
    <property type="molecule type" value="Genomic_DNA"/>
</dbReference>
<dbReference type="InterPro" id="IPR013264">
    <property type="entry name" value="DNAG_N"/>
</dbReference>
<keyword evidence="2" id="KW-0067">ATP-binding</keyword>
<dbReference type="Gene3D" id="3.40.50.300">
    <property type="entry name" value="P-loop containing nucleotide triphosphate hydrolases"/>
    <property type="match status" value="1"/>
</dbReference>
<keyword evidence="2" id="KW-0347">Helicase</keyword>
<evidence type="ECO:0000259" key="1">
    <source>
        <dbReference type="PROSITE" id="PS51199"/>
    </source>
</evidence>
<dbReference type="Gene3D" id="3.40.1360.10">
    <property type="match status" value="1"/>
</dbReference>
<dbReference type="InterPro" id="IPR007694">
    <property type="entry name" value="DNA_helicase_DnaB-like_C"/>
</dbReference>
<accession>A0A518B7E3</accession>
<reference evidence="2 3" key="1">
    <citation type="submission" date="2019-02" db="EMBL/GenBank/DDBJ databases">
        <title>Deep-cultivation of Planctomycetes and their phenomic and genomic characterization uncovers novel biology.</title>
        <authorList>
            <person name="Wiegand S."/>
            <person name="Jogler M."/>
            <person name="Boedeker C."/>
            <person name="Pinto D."/>
            <person name="Vollmers J."/>
            <person name="Rivas-Marin E."/>
            <person name="Kohn T."/>
            <person name="Peeters S.H."/>
            <person name="Heuer A."/>
            <person name="Rast P."/>
            <person name="Oberbeckmann S."/>
            <person name="Bunk B."/>
            <person name="Jeske O."/>
            <person name="Meyerdierks A."/>
            <person name="Storesund J.E."/>
            <person name="Kallscheuer N."/>
            <person name="Luecker S."/>
            <person name="Lage O.M."/>
            <person name="Pohl T."/>
            <person name="Merkel B.J."/>
            <person name="Hornburger P."/>
            <person name="Mueller R.-W."/>
            <person name="Bruemmer F."/>
            <person name="Labrenz M."/>
            <person name="Spormann A.M."/>
            <person name="Op den Camp H."/>
            <person name="Overmann J."/>
            <person name="Amann R."/>
            <person name="Jetten M.S.M."/>
            <person name="Mascher T."/>
            <person name="Medema M.H."/>
            <person name="Devos D.P."/>
            <person name="Kaster A.-K."/>
            <person name="Ovreas L."/>
            <person name="Rohde M."/>
            <person name="Galperin M.Y."/>
            <person name="Jogler C."/>
        </authorList>
    </citation>
    <scope>NUCLEOTIDE SEQUENCE [LARGE SCALE GENOMIC DNA]</scope>
    <source>
        <strain evidence="2 3">Pan216</strain>
    </source>
</reference>
<feature type="domain" description="SF4 helicase" evidence="1">
    <location>
        <begin position="495"/>
        <end position="739"/>
    </location>
</feature>
<dbReference type="KEGG" id="knv:Pan216_37720"/>
<dbReference type="InterPro" id="IPR050219">
    <property type="entry name" value="DnaG_primase"/>
</dbReference>
<dbReference type="GO" id="GO:0006269">
    <property type="term" value="P:DNA replication, synthesis of primer"/>
    <property type="evidence" value="ECO:0007669"/>
    <property type="project" value="TreeGrafter"/>
</dbReference>
<name>A0A518B7E3_9BACT</name>
<dbReference type="PROSITE" id="PS51199">
    <property type="entry name" value="SF4_HELICASE"/>
    <property type="match status" value="1"/>
</dbReference>
<dbReference type="Pfam" id="PF03796">
    <property type="entry name" value="DnaB_C"/>
    <property type="match status" value="1"/>
</dbReference>
<sequence>MKQDVYGKNELIEFLDRKVFPVLDRATVFKDLEPNDKGFYYNVRCPRCNFRDASVYKSGYVLKCYRINKCGHTVSLVGYVNKGSTPKTSEEFLETVKRLAQAAGVSMPRKPFREDVVERARRRESRHAILESVIADGQRRLWSPQGEAMRNYLRDARGFSDDEIQDFQLGLFGKVAEVRQSLQEDAHASEDIDNVGLLDKSFEDHIIVPWADEHGRPVTFYARWPGESPPKGTTKSTGLATPDAARAFPLCFNLSLRHRHKDLVLVQGVFDAFILQARGDTRVVASGEEELSRPQVETLKRHKVRSVTLCFESGRGGDTALFESLNRLSDAGIMTYVAPSLPNHLDPERLVVESGIGAWKQHLSRSVSSSVYCGLRMMGDVSPESGEIQRRQAIEKVLDYTGSLRGEWAILEREDLLRSAAERTGYAYEHLVDLATQHGVRRHVDKVLRDALLKLSRPEIDVLKLAHKVSVDLSAVQVRQEAPLALSVERLDRESAEGPTGSRSGWRALDTLDIRFKPGELSLVAARPGHGKTAFLIGLLANWMRMSDDAGRDDSFIFYTAAEPEVRIYHRLLSILSVEAGDGWSVGEIASYLRDPSVRELKSEWPDPKSLSAAKERLRSWEGRIQIVYRPAWTVDEIAAYARMLKEKGPIGGIFVDFLQRIAPSSNAGGQEKEMVAISRRLKSLSSEVYAPVVAGTEIAYDTVPADVRTKVGRTERFKDSINIIRGARPVLANLREDGSDQEADFVLGLLNYAADYRVGAEKSHDVPDTTLFEVGALKNPFGAAGSWASLYLIGKYLLIRDNADDAG</sequence>
<dbReference type="GO" id="GO:0005524">
    <property type="term" value="F:ATP binding"/>
    <property type="evidence" value="ECO:0007669"/>
    <property type="project" value="InterPro"/>
</dbReference>
<keyword evidence="2" id="KW-0378">Hydrolase</keyword>
<keyword evidence="3" id="KW-1185">Reference proteome</keyword>
<evidence type="ECO:0000313" key="3">
    <source>
        <dbReference type="Proteomes" id="UP000317093"/>
    </source>
</evidence>
<dbReference type="GO" id="GO:0016787">
    <property type="term" value="F:hydrolase activity"/>
    <property type="evidence" value="ECO:0007669"/>
    <property type="project" value="UniProtKB-KW"/>
</dbReference>
<dbReference type="AlphaFoldDB" id="A0A518B7E3"/>
<dbReference type="EC" id="3.6.4.12" evidence="2"/>